<evidence type="ECO:0000259" key="3">
    <source>
        <dbReference type="Pfam" id="PF14478"/>
    </source>
</evidence>
<feature type="chain" id="PRO_5039116148" evidence="2">
    <location>
        <begin position="26"/>
        <end position="177"/>
    </location>
</feature>
<dbReference type="Proteomes" id="UP000824214">
    <property type="component" value="Unassembled WGS sequence"/>
</dbReference>
<dbReference type="InterPro" id="IPR027954">
    <property type="entry name" value="Transcobalamin-like_C"/>
</dbReference>
<feature type="compositionally biased region" description="Low complexity" evidence="1">
    <location>
        <begin position="31"/>
        <end position="77"/>
    </location>
</feature>
<dbReference type="Gene3D" id="2.170.130.30">
    <property type="match status" value="1"/>
</dbReference>
<reference evidence="4" key="2">
    <citation type="submission" date="2021-04" db="EMBL/GenBank/DDBJ databases">
        <authorList>
            <person name="Gilroy R."/>
        </authorList>
    </citation>
    <scope>NUCLEOTIDE SEQUENCE</scope>
    <source>
        <strain evidence="4">ChiBcolR8-3208</strain>
    </source>
</reference>
<dbReference type="PROSITE" id="PS51257">
    <property type="entry name" value="PROKAR_LIPOPROTEIN"/>
    <property type="match status" value="1"/>
</dbReference>
<organism evidence="4 5">
    <name type="scientific">Candidatus Acutalibacter ornithocaccae</name>
    <dbReference type="NCBI Taxonomy" id="2838416"/>
    <lineage>
        <taxon>Bacteria</taxon>
        <taxon>Bacillati</taxon>
        <taxon>Bacillota</taxon>
        <taxon>Clostridia</taxon>
        <taxon>Eubacteriales</taxon>
        <taxon>Acutalibacteraceae</taxon>
        <taxon>Acutalibacter</taxon>
    </lineage>
</organism>
<dbReference type="Pfam" id="PF14478">
    <property type="entry name" value="DUF4430"/>
    <property type="match status" value="1"/>
</dbReference>
<keyword evidence="2" id="KW-0732">Signal</keyword>
<dbReference type="AlphaFoldDB" id="A0A9D2RYY5"/>
<reference evidence="4" key="1">
    <citation type="journal article" date="2021" name="PeerJ">
        <title>Extensive microbial diversity within the chicken gut microbiome revealed by metagenomics and culture.</title>
        <authorList>
            <person name="Gilroy R."/>
            <person name="Ravi A."/>
            <person name="Getino M."/>
            <person name="Pursley I."/>
            <person name="Horton D.L."/>
            <person name="Alikhan N.F."/>
            <person name="Baker D."/>
            <person name="Gharbi K."/>
            <person name="Hall N."/>
            <person name="Watson M."/>
            <person name="Adriaenssens E.M."/>
            <person name="Foster-Nyarko E."/>
            <person name="Jarju S."/>
            <person name="Secka A."/>
            <person name="Antonio M."/>
            <person name="Oren A."/>
            <person name="Chaudhuri R.R."/>
            <person name="La Ragione R."/>
            <person name="Hildebrand F."/>
            <person name="Pallen M.J."/>
        </authorList>
    </citation>
    <scope>NUCLEOTIDE SEQUENCE</scope>
    <source>
        <strain evidence="4">ChiBcolR8-3208</strain>
    </source>
</reference>
<feature type="region of interest" description="Disordered" evidence="1">
    <location>
        <begin position="31"/>
        <end position="80"/>
    </location>
</feature>
<gene>
    <name evidence="4" type="ORF">H9942_07945</name>
</gene>
<evidence type="ECO:0000256" key="2">
    <source>
        <dbReference type="SAM" id="SignalP"/>
    </source>
</evidence>
<evidence type="ECO:0000313" key="4">
    <source>
        <dbReference type="EMBL" id="HJB37983.1"/>
    </source>
</evidence>
<protein>
    <submittedName>
        <fullName evidence="4">DUF4430 domain-containing protein</fullName>
    </submittedName>
</protein>
<comment type="caution">
    <text evidence="4">The sequence shown here is derived from an EMBL/GenBank/DDBJ whole genome shotgun (WGS) entry which is preliminary data.</text>
</comment>
<evidence type="ECO:0000256" key="1">
    <source>
        <dbReference type="SAM" id="MobiDB-lite"/>
    </source>
</evidence>
<name>A0A9D2RYY5_9FIRM</name>
<feature type="domain" description="Transcobalamin-like C-terminal" evidence="3">
    <location>
        <begin position="106"/>
        <end position="173"/>
    </location>
</feature>
<accession>A0A9D2RYY5</accession>
<dbReference type="EMBL" id="DWXZ01000169">
    <property type="protein sequence ID" value="HJB37983.1"/>
    <property type="molecule type" value="Genomic_DNA"/>
</dbReference>
<evidence type="ECO:0000313" key="5">
    <source>
        <dbReference type="Proteomes" id="UP000824214"/>
    </source>
</evidence>
<sequence>MKHTNLFRRGAALLLSLALLLTVLAGCGDASGSSASQESSTPASASSQVEESSSQTETSSSAVESSQAVSESSLSSAEDAETKDITLKVVHGDGTEKEFPITTTAATLGDALVAEGLVEGEESSYGLFITTVDGETVDDANQEWWCLTKGGEMWNYGADATELSDGDTYELTFTVGY</sequence>
<proteinExistence type="predicted"/>
<feature type="signal peptide" evidence="2">
    <location>
        <begin position="1"/>
        <end position="25"/>
    </location>
</feature>